<gene>
    <name evidence="9" type="ORF">H8B15_11435</name>
</gene>
<organism evidence="9 10">
    <name type="scientific">Hymenobacter citatus</name>
    <dbReference type="NCBI Taxonomy" id="2763506"/>
    <lineage>
        <taxon>Bacteria</taxon>
        <taxon>Pseudomonadati</taxon>
        <taxon>Bacteroidota</taxon>
        <taxon>Cytophagia</taxon>
        <taxon>Cytophagales</taxon>
        <taxon>Hymenobacteraceae</taxon>
        <taxon>Hymenobacter</taxon>
    </lineage>
</organism>
<evidence type="ECO:0000313" key="10">
    <source>
        <dbReference type="Proteomes" id="UP000622017"/>
    </source>
</evidence>
<dbReference type="Proteomes" id="UP000622017">
    <property type="component" value="Unassembled WGS sequence"/>
</dbReference>
<keyword evidence="2" id="KW-0328">Glycosyltransferase</keyword>
<keyword evidence="4 7" id="KW-0812">Transmembrane</keyword>
<evidence type="ECO:0000256" key="2">
    <source>
        <dbReference type="ARBA" id="ARBA00022676"/>
    </source>
</evidence>
<dbReference type="Gene3D" id="3.90.550.10">
    <property type="entry name" value="Spore Coat Polysaccharide Biosynthesis Protein SpsA, Chain A"/>
    <property type="match status" value="1"/>
</dbReference>
<dbReference type="RefSeq" id="WP_187319814.1">
    <property type="nucleotide sequence ID" value="NZ_JACSCY010000007.1"/>
</dbReference>
<dbReference type="InterPro" id="IPR029044">
    <property type="entry name" value="Nucleotide-diphossugar_trans"/>
</dbReference>
<protein>
    <submittedName>
        <fullName evidence="9">Glycosyltransferase family 2 protein</fullName>
    </submittedName>
</protein>
<dbReference type="InterPro" id="IPR001173">
    <property type="entry name" value="Glyco_trans_2-like"/>
</dbReference>
<dbReference type="PANTHER" id="PTHR48090">
    <property type="entry name" value="UNDECAPRENYL-PHOSPHATE 4-DEOXY-4-FORMAMIDO-L-ARABINOSE TRANSFERASE-RELATED"/>
    <property type="match status" value="1"/>
</dbReference>
<sequence>MPPIGHALSVPHLSIVSPVYQAEAMLVELVERIAASVQPITESFEIILVDDRSPDNSWPVIEQLMRQDHRVRGVRLSRNFGQHRAITAGLDYSRGEWIVVLDCDLQDRPEEIPTLYAQAQHGYELVLARRHQRQDGWEQKAFSRLFYATLAYLTDTPQDRTLANFGIYHRKVVDAIGQMRESARYLPTMARWVGFRAATVNVTHAERGSGTTGYRFRKRLHLALDVMLAYSDKPLRLTVQLGLLISGTAFLAVLYTLVRYWLGQITVLGYASLIISIWFFSGLLLSVLGVVGLYVGKTFEGVKNRPLYIVDEAPPTPPRA</sequence>
<evidence type="ECO:0000313" key="9">
    <source>
        <dbReference type="EMBL" id="MBC6611542.1"/>
    </source>
</evidence>
<dbReference type="EMBL" id="JACSCY010000007">
    <property type="protein sequence ID" value="MBC6611542.1"/>
    <property type="molecule type" value="Genomic_DNA"/>
</dbReference>
<comment type="subcellular location">
    <subcellularLocation>
        <location evidence="1">Membrane</location>
        <topology evidence="1">Multi-pass membrane protein</topology>
    </subcellularLocation>
</comment>
<evidence type="ECO:0000256" key="4">
    <source>
        <dbReference type="ARBA" id="ARBA00022692"/>
    </source>
</evidence>
<feature type="transmembrane region" description="Helical" evidence="7">
    <location>
        <begin position="241"/>
        <end position="262"/>
    </location>
</feature>
<keyword evidence="5 7" id="KW-1133">Transmembrane helix</keyword>
<dbReference type="CDD" id="cd04187">
    <property type="entry name" value="DPM1_like_bac"/>
    <property type="match status" value="1"/>
</dbReference>
<dbReference type="PANTHER" id="PTHR48090:SF1">
    <property type="entry name" value="PROPHAGE BACTOPRENOL GLUCOSYL TRANSFERASE HOMOLOG"/>
    <property type="match status" value="1"/>
</dbReference>
<dbReference type="SUPFAM" id="SSF53448">
    <property type="entry name" value="Nucleotide-diphospho-sugar transferases"/>
    <property type="match status" value="1"/>
</dbReference>
<reference evidence="9 10" key="1">
    <citation type="submission" date="2020-08" db="EMBL/GenBank/DDBJ databases">
        <title>Hymenobacter sp.</title>
        <authorList>
            <person name="Kim M.K."/>
        </authorList>
    </citation>
    <scope>NUCLEOTIDE SEQUENCE [LARGE SCALE GENOMIC DNA]</scope>
    <source>
        <strain evidence="9 10">BT507</strain>
    </source>
</reference>
<evidence type="ECO:0000256" key="7">
    <source>
        <dbReference type="SAM" id="Phobius"/>
    </source>
</evidence>
<name>A0ABR7MKE6_9BACT</name>
<keyword evidence="3" id="KW-0808">Transferase</keyword>
<feature type="domain" description="Glycosyltransferase 2-like" evidence="8">
    <location>
        <begin position="14"/>
        <end position="149"/>
    </location>
</feature>
<evidence type="ECO:0000256" key="3">
    <source>
        <dbReference type="ARBA" id="ARBA00022679"/>
    </source>
</evidence>
<keyword evidence="10" id="KW-1185">Reference proteome</keyword>
<accession>A0ABR7MKE6</accession>
<dbReference type="Pfam" id="PF00535">
    <property type="entry name" value="Glycos_transf_2"/>
    <property type="match status" value="1"/>
</dbReference>
<evidence type="ECO:0000256" key="1">
    <source>
        <dbReference type="ARBA" id="ARBA00004141"/>
    </source>
</evidence>
<evidence type="ECO:0000256" key="6">
    <source>
        <dbReference type="ARBA" id="ARBA00023136"/>
    </source>
</evidence>
<proteinExistence type="predicted"/>
<evidence type="ECO:0000259" key="8">
    <source>
        <dbReference type="Pfam" id="PF00535"/>
    </source>
</evidence>
<evidence type="ECO:0000256" key="5">
    <source>
        <dbReference type="ARBA" id="ARBA00022989"/>
    </source>
</evidence>
<feature type="transmembrane region" description="Helical" evidence="7">
    <location>
        <begin position="268"/>
        <end position="295"/>
    </location>
</feature>
<comment type="caution">
    <text evidence="9">The sequence shown here is derived from an EMBL/GenBank/DDBJ whole genome shotgun (WGS) entry which is preliminary data.</text>
</comment>
<keyword evidence="6 7" id="KW-0472">Membrane</keyword>
<dbReference type="InterPro" id="IPR050256">
    <property type="entry name" value="Glycosyltransferase_2"/>
</dbReference>